<keyword evidence="1" id="KW-0732">Signal</keyword>
<gene>
    <name evidence="2" type="ORF">CHS0354_007821</name>
</gene>
<dbReference type="EMBL" id="JAEAOA010000530">
    <property type="protein sequence ID" value="KAK3578110.1"/>
    <property type="molecule type" value="Genomic_DNA"/>
</dbReference>
<evidence type="ECO:0000313" key="3">
    <source>
        <dbReference type="Proteomes" id="UP001195483"/>
    </source>
</evidence>
<protein>
    <submittedName>
        <fullName evidence="2">Uncharacterized protein</fullName>
    </submittedName>
</protein>
<sequence length="105" mass="12457">MKEGVFTFAVVLLVYAQPASIRSETVWLKDVTTKFQIDKRTPSDHNLPDQLTFHLWRGSDDLSLNLKRNYDINPNTDMYFVHRRTDGQFRLLRTRNLKAEVNFKR</sequence>
<proteinExistence type="predicted"/>
<evidence type="ECO:0000256" key="1">
    <source>
        <dbReference type="SAM" id="SignalP"/>
    </source>
</evidence>
<keyword evidence="3" id="KW-1185">Reference proteome</keyword>
<comment type="caution">
    <text evidence="2">The sequence shown here is derived from an EMBL/GenBank/DDBJ whole genome shotgun (WGS) entry which is preliminary data.</text>
</comment>
<evidence type="ECO:0000313" key="2">
    <source>
        <dbReference type="EMBL" id="KAK3578110.1"/>
    </source>
</evidence>
<reference evidence="2" key="3">
    <citation type="submission" date="2023-05" db="EMBL/GenBank/DDBJ databases">
        <authorList>
            <person name="Smith C.H."/>
        </authorList>
    </citation>
    <scope>NUCLEOTIDE SEQUENCE</scope>
    <source>
        <strain evidence="2">CHS0354</strain>
        <tissue evidence="2">Mantle</tissue>
    </source>
</reference>
<dbReference type="AlphaFoldDB" id="A0AAE0RRR4"/>
<reference evidence="2" key="1">
    <citation type="journal article" date="2021" name="Genome Biol. Evol.">
        <title>A High-Quality Reference Genome for a Parasitic Bivalve with Doubly Uniparental Inheritance (Bivalvia: Unionida).</title>
        <authorList>
            <person name="Smith C.H."/>
        </authorList>
    </citation>
    <scope>NUCLEOTIDE SEQUENCE</scope>
    <source>
        <strain evidence="2">CHS0354</strain>
    </source>
</reference>
<accession>A0AAE0RRR4</accession>
<feature type="chain" id="PRO_5042235387" evidence="1">
    <location>
        <begin position="24"/>
        <end position="105"/>
    </location>
</feature>
<dbReference type="Proteomes" id="UP001195483">
    <property type="component" value="Unassembled WGS sequence"/>
</dbReference>
<reference evidence="2" key="2">
    <citation type="journal article" date="2021" name="Genome Biol. Evol.">
        <title>Developing a high-quality reference genome for a parasitic bivalve with doubly uniparental inheritance (Bivalvia: Unionida).</title>
        <authorList>
            <person name="Smith C.H."/>
        </authorList>
    </citation>
    <scope>NUCLEOTIDE SEQUENCE</scope>
    <source>
        <strain evidence="2">CHS0354</strain>
        <tissue evidence="2">Mantle</tissue>
    </source>
</reference>
<name>A0AAE0RRR4_9BIVA</name>
<feature type="signal peptide" evidence="1">
    <location>
        <begin position="1"/>
        <end position="23"/>
    </location>
</feature>
<organism evidence="2 3">
    <name type="scientific">Potamilus streckersoni</name>
    <dbReference type="NCBI Taxonomy" id="2493646"/>
    <lineage>
        <taxon>Eukaryota</taxon>
        <taxon>Metazoa</taxon>
        <taxon>Spiralia</taxon>
        <taxon>Lophotrochozoa</taxon>
        <taxon>Mollusca</taxon>
        <taxon>Bivalvia</taxon>
        <taxon>Autobranchia</taxon>
        <taxon>Heteroconchia</taxon>
        <taxon>Palaeoheterodonta</taxon>
        <taxon>Unionida</taxon>
        <taxon>Unionoidea</taxon>
        <taxon>Unionidae</taxon>
        <taxon>Ambleminae</taxon>
        <taxon>Lampsilini</taxon>
        <taxon>Potamilus</taxon>
    </lineage>
</organism>